<dbReference type="Pfam" id="PF07813">
    <property type="entry name" value="LTXXQ"/>
    <property type="match status" value="1"/>
</dbReference>
<feature type="signal peptide" evidence="2">
    <location>
        <begin position="1"/>
        <end position="26"/>
    </location>
</feature>
<comment type="caution">
    <text evidence="3">The sequence shown here is derived from an EMBL/GenBank/DDBJ whole genome shotgun (WGS) entry which is preliminary data.</text>
</comment>
<keyword evidence="2" id="KW-0732">Signal</keyword>
<dbReference type="EMBL" id="JAHCDA010000001">
    <property type="protein sequence ID" value="MBS7809646.1"/>
    <property type="molecule type" value="Genomic_DNA"/>
</dbReference>
<feature type="compositionally biased region" description="Low complexity" evidence="1">
    <location>
        <begin position="35"/>
        <end position="44"/>
    </location>
</feature>
<evidence type="ECO:0000313" key="4">
    <source>
        <dbReference type="Proteomes" id="UP000766336"/>
    </source>
</evidence>
<proteinExistence type="predicted"/>
<protein>
    <submittedName>
        <fullName evidence="3">Spy/CpxP family protein refolding chaperone</fullName>
    </submittedName>
</protein>
<evidence type="ECO:0000313" key="3">
    <source>
        <dbReference type="EMBL" id="MBS7809646.1"/>
    </source>
</evidence>
<dbReference type="Proteomes" id="UP000766336">
    <property type="component" value="Unassembled WGS sequence"/>
</dbReference>
<reference evidence="3 4" key="1">
    <citation type="submission" date="2021-05" db="EMBL/GenBank/DDBJ databases">
        <title>Roseococcus sp. XZZS9, whole genome shotgun sequencing project.</title>
        <authorList>
            <person name="Zhao G."/>
            <person name="Shen L."/>
        </authorList>
    </citation>
    <scope>NUCLEOTIDE SEQUENCE [LARGE SCALE GENOMIC DNA]</scope>
    <source>
        <strain evidence="3 4">XZZS9</strain>
    </source>
</reference>
<dbReference type="RefSeq" id="WP_213668326.1">
    <property type="nucleotide sequence ID" value="NZ_JAHCDA010000001.1"/>
</dbReference>
<organism evidence="3 4">
    <name type="scientific">Roseococcus pinisoli</name>
    <dbReference type="NCBI Taxonomy" id="2835040"/>
    <lineage>
        <taxon>Bacteria</taxon>
        <taxon>Pseudomonadati</taxon>
        <taxon>Pseudomonadota</taxon>
        <taxon>Alphaproteobacteria</taxon>
        <taxon>Acetobacterales</taxon>
        <taxon>Roseomonadaceae</taxon>
        <taxon>Roseococcus</taxon>
    </lineage>
</organism>
<dbReference type="InterPro" id="IPR012899">
    <property type="entry name" value="LTXXQ"/>
</dbReference>
<keyword evidence="4" id="KW-1185">Reference proteome</keyword>
<accession>A0ABS5Q7K9</accession>
<feature type="compositionally biased region" description="Basic and acidic residues" evidence="1">
    <location>
        <begin position="148"/>
        <end position="159"/>
    </location>
</feature>
<evidence type="ECO:0000256" key="1">
    <source>
        <dbReference type="SAM" id="MobiDB-lite"/>
    </source>
</evidence>
<evidence type="ECO:0000256" key="2">
    <source>
        <dbReference type="SAM" id="SignalP"/>
    </source>
</evidence>
<feature type="chain" id="PRO_5047487730" evidence="2">
    <location>
        <begin position="27"/>
        <end position="168"/>
    </location>
</feature>
<feature type="region of interest" description="Disordered" evidence="1">
    <location>
        <begin position="148"/>
        <end position="168"/>
    </location>
</feature>
<feature type="region of interest" description="Disordered" evidence="1">
    <location>
        <begin position="28"/>
        <end position="47"/>
    </location>
</feature>
<name>A0ABS5Q7K9_9PROT</name>
<sequence length="168" mass="19237">MIMTRTGRLAALCLPVMLALPLAGQAQEPRPPAAVAPVSAATQQRRPPHLTQEQMMQNVEAHLARLRTLLGITPAQEPQWQEFTKVTRDNAIAMRQRFSQRGTRLAQMNAAENMLDYAQISEQLAQERMRLATTFRALYDTMSADQKERADVIFRDQHRPRQNRPQHR</sequence>
<gene>
    <name evidence="3" type="ORF">KHU32_01770</name>
</gene>